<dbReference type="PANTHER" id="PTHR31232:SF18">
    <property type="entry name" value="S-PROTEIN HOMOLOG"/>
    <property type="match status" value="1"/>
</dbReference>
<reference evidence="7" key="1">
    <citation type="submission" date="2024-02" db="EMBL/GenBank/DDBJ databases">
        <authorList>
            <consortium name="ELIXIR-Norway"/>
            <consortium name="Elixir Norway"/>
        </authorList>
    </citation>
    <scope>NUCLEOTIDE SEQUENCE</scope>
</reference>
<keyword evidence="4 6" id="KW-0964">Secreted</keyword>
<evidence type="ECO:0000313" key="7">
    <source>
        <dbReference type="EMBL" id="CAK9216565.1"/>
    </source>
</evidence>
<keyword evidence="8" id="KW-1185">Reference proteome</keyword>
<organism evidence="7 8">
    <name type="scientific">Sphagnum troendelagicum</name>
    <dbReference type="NCBI Taxonomy" id="128251"/>
    <lineage>
        <taxon>Eukaryota</taxon>
        <taxon>Viridiplantae</taxon>
        <taxon>Streptophyta</taxon>
        <taxon>Embryophyta</taxon>
        <taxon>Bryophyta</taxon>
        <taxon>Sphagnophytina</taxon>
        <taxon>Sphagnopsida</taxon>
        <taxon>Sphagnales</taxon>
        <taxon>Sphagnaceae</taxon>
        <taxon>Sphagnum</taxon>
    </lineage>
</organism>
<gene>
    <name evidence="7" type="ORF">CSSPTR1EN2_LOCUS13534</name>
</gene>
<evidence type="ECO:0000256" key="6">
    <source>
        <dbReference type="RuleBase" id="RU367044"/>
    </source>
</evidence>
<keyword evidence="3 6" id="KW-0713">Self-incompatibility</keyword>
<evidence type="ECO:0000256" key="2">
    <source>
        <dbReference type="ARBA" id="ARBA00005581"/>
    </source>
</evidence>
<protein>
    <recommendedName>
        <fullName evidence="6">S-protein homolog</fullName>
    </recommendedName>
</protein>
<evidence type="ECO:0000256" key="4">
    <source>
        <dbReference type="ARBA" id="ARBA00022525"/>
    </source>
</evidence>
<dbReference type="PANTHER" id="PTHR31232">
    <property type="match status" value="1"/>
</dbReference>
<dbReference type="Proteomes" id="UP001497512">
    <property type="component" value="Chromosome 2"/>
</dbReference>
<dbReference type="EMBL" id="OZ019894">
    <property type="protein sequence ID" value="CAK9216565.1"/>
    <property type="molecule type" value="Genomic_DNA"/>
</dbReference>
<evidence type="ECO:0000256" key="5">
    <source>
        <dbReference type="ARBA" id="ARBA00022729"/>
    </source>
</evidence>
<dbReference type="InterPro" id="IPR010264">
    <property type="entry name" value="Self-incomp_S1"/>
</dbReference>
<name>A0ABP0UAT5_9BRYO</name>
<evidence type="ECO:0000256" key="3">
    <source>
        <dbReference type="ARBA" id="ARBA00022471"/>
    </source>
</evidence>
<dbReference type="Pfam" id="PF05938">
    <property type="entry name" value="Self-incomp_S1"/>
    <property type="match status" value="1"/>
</dbReference>
<accession>A0ABP0UAT5</accession>
<evidence type="ECO:0000256" key="1">
    <source>
        <dbReference type="ARBA" id="ARBA00004613"/>
    </source>
</evidence>
<comment type="similarity">
    <text evidence="2 6">Belongs to the plant self-incompatibility (S1) protein family.</text>
</comment>
<comment type="subcellular location">
    <subcellularLocation>
        <location evidence="1 6">Secreted</location>
    </subcellularLocation>
</comment>
<keyword evidence="5" id="KW-0732">Signal</keyword>
<proteinExistence type="inferred from homology"/>
<sequence length="171" mass="19242">MTSNCGVEYMKQCMMESWLGRRRLVLLIMLLMITVIGVVVQPTAADHVWIQNQMGETLEVHCMSGDDDLGWQILANGQIYGFGFSQNVWGTTLFWCIFRAQGYLDHQQDVFKGVNYLHHTCWCTVCNWGVSPSGFRCNRKLMGGWGKHAAKNAVKQLTPASVAPVNAQIMP</sequence>
<evidence type="ECO:0000313" key="8">
    <source>
        <dbReference type="Proteomes" id="UP001497512"/>
    </source>
</evidence>